<evidence type="ECO:0000256" key="12">
    <source>
        <dbReference type="SAM" id="SignalP"/>
    </source>
</evidence>
<dbReference type="InterPro" id="IPR014782">
    <property type="entry name" value="Peptidase_M1_dom"/>
</dbReference>
<evidence type="ECO:0000313" key="14">
    <source>
        <dbReference type="EMBL" id="MBB4621006.1"/>
    </source>
</evidence>
<organism evidence="14 15">
    <name type="scientific">Parabacteroides faecis</name>
    <dbReference type="NCBI Taxonomy" id="1217282"/>
    <lineage>
        <taxon>Bacteria</taxon>
        <taxon>Pseudomonadati</taxon>
        <taxon>Bacteroidota</taxon>
        <taxon>Bacteroidia</taxon>
        <taxon>Bacteroidales</taxon>
        <taxon>Tannerellaceae</taxon>
        <taxon>Parabacteroides</taxon>
    </lineage>
</organism>
<evidence type="ECO:0000256" key="6">
    <source>
        <dbReference type="ARBA" id="ARBA00022438"/>
    </source>
</evidence>
<comment type="cofactor">
    <cofactor evidence="2">
        <name>Zn(2+)</name>
        <dbReference type="ChEBI" id="CHEBI:29105"/>
    </cofactor>
</comment>
<dbReference type="RefSeq" id="WP_183669173.1">
    <property type="nucleotide sequence ID" value="NZ_BMPB01000003.1"/>
</dbReference>
<dbReference type="InterPro" id="IPR050344">
    <property type="entry name" value="Peptidase_M1_aminopeptidases"/>
</dbReference>
<dbReference type="SUPFAM" id="SSF55486">
    <property type="entry name" value="Metalloproteases ('zincins'), catalytic domain"/>
    <property type="match status" value="1"/>
</dbReference>
<feature type="chain" id="PRO_5046933799" description="Aminopeptidase N" evidence="12">
    <location>
        <begin position="21"/>
        <end position="684"/>
    </location>
</feature>
<dbReference type="InterPro" id="IPR001930">
    <property type="entry name" value="Peptidase_M1"/>
</dbReference>
<keyword evidence="12" id="KW-0732">Signal</keyword>
<evidence type="ECO:0000256" key="1">
    <source>
        <dbReference type="ARBA" id="ARBA00000098"/>
    </source>
</evidence>
<dbReference type="PRINTS" id="PR00756">
    <property type="entry name" value="ALADIPTASE"/>
</dbReference>
<comment type="caution">
    <text evidence="14">The sequence shown here is derived from an EMBL/GenBank/DDBJ whole genome shotgun (WGS) entry which is preliminary data.</text>
</comment>
<evidence type="ECO:0000256" key="2">
    <source>
        <dbReference type="ARBA" id="ARBA00001947"/>
    </source>
</evidence>
<keyword evidence="10" id="KW-0862">Zinc</keyword>
<evidence type="ECO:0000256" key="4">
    <source>
        <dbReference type="ARBA" id="ARBA00012564"/>
    </source>
</evidence>
<name>A0ABR6KHM0_9BACT</name>
<comment type="catalytic activity">
    <reaction evidence="1">
        <text>Release of an N-terminal amino acid, Xaa-|-Yaa- from a peptide, amide or arylamide. Xaa is preferably Ala, but may be most amino acids including Pro (slow action). When a terminal hydrophobic residue is followed by a prolyl residue, the two may be released as an intact Xaa-Pro dipeptide.</text>
        <dbReference type="EC" id="3.4.11.2"/>
    </reaction>
</comment>
<evidence type="ECO:0000256" key="7">
    <source>
        <dbReference type="ARBA" id="ARBA00022670"/>
    </source>
</evidence>
<feature type="domain" description="Peptidase M1 membrane alanine aminopeptidase" evidence="13">
    <location>
        <begin position="256"/>
        <end position="450"/>
    </location>
</feature>
<protein>
    <recommendedName>
        <fullName evidence="5">Aminopeptidase N</fullName>
        <ecNumber evidence="4">3.4.11.2</ecNumber>
    </recommendedName>
</protein>
<reference evidence="14 15" key="1">
    <citation type="submission" date="2020-08" db="EMBL/GenBank/DDBJ databases">
        <title>Genomic Encyclopedia of Type Strains, Phase IV (KMG-IV): sequencing the most valuable type-strain genomes for metagenomic binning, comparative biology and taxonomic classification.</title>
        <authorList>
            <person name="Goeker M."/>
        </authorList>
    </citation>
    <scope>NUCLEOTIDE SEQUENCE [LARGE SCALE GENOMIC DNA]</scope>
    <source>
        <strain evidence="14 15">DSM 102983</strain>
    </source>
</reference>
<dbReference type="EMBL" id="JACHOC010000002">
    <property type="protein sequence ID" value="MBB4621006.1"/>
    <property type="molecule type" value="Genomic_DNA"/>
</dbReference>
<evidence type="ECO:0000256" key="9">
    <source>
        <dbReference type="ARBA" id="ARBA00022801"/>
    </source>
</evidence>
<dbReference type="InterPro" id="IPR042097">
    <property type="entry name" value="Aminopeptidase_N-like_N_sf"/>
</dbReference>
<evidence type="ECO:0000256" key="3">
    <source>
        <dbReference type="ARBA" id="ARBA00010136"/>
    </source>
</evidence>
<evidence type="ECO:0000256" key="8">
    <source>
        <dbReference type="ARBA" id="ARBA00022723"/>
    </source>
</evidence>
<sequence length="684" mass="77450">MKLLPKILLACLLTGQTVHAQTEFRIYDTIQVTHHNLHFDIRNFKDQTLYGKADISIRSKMDDLKYVPLLLRQMEIDSIWVNGSLLSGYQYNDTLLRIPLVSPLNEGDKSVVSIAYHGTPAAAEFGGFLFNDSLRMAYNMGASINDIPHSYGRGWFPAVDDFRSRSTFDLHFRVESGLKAIGNGLLKDTVSNGDGTTTWHWTVNQPIPEYLVNVAVGDYRKIEMSHRQADRTLPIDIYVLPQEVENAREAYAIVPGILESMEKRFGEYAFDRVGYVSVNSPGGAMEHVGNISMPMNPQPTLDYQLYIIHELIHGWFGNKVTCATAGDMWLNEGITTFCQELVFQDLFSQQEAKNDSEGNLLFVLSSSLNYDGGYYPLQGMPQEHTYGIATYYKGAAVMHTLRYYLGDDLLIPALKDYIDTFAFRHVTTDEFKDFLSVHTGKNLDDFFNLWIKQPGFPAFEIDSIVSTQVNDGYKETIFLEQKLCHANEYGHNVRVPITLFDETGKESTEIEVTATGEKPSFMTQTSFKPAYWVVNRNNDVALASFTRQLSINNPGQYSLPGYNLELECKQVKDPVNVYLQHYWVAPDAMQTKSDILLSDTHYWRIAGHIPASCSLSGTFTIDKKYLDSELLKDGPEEVLVMYRPTPSDNWQELSAGSLEQGYFIVADNLKPGEYCLAVRVLNRN</sequence>
<proteinExistence type="inferred from homology"/>
<keyword evidence="8" id="KW-0479">Metal-binding</keyword>
<keyword evidence="11" id="KW-0482">Metalloprotease</keyword>
<keyword evidence="9 14" id="KW-0378">Hydrolase</keyword>
<keyword evidence="7" id="KW-0645">Protease</keyword>
<keyword evidence="15" id="KW-1185">Reference proteome</keyword>
<dbReference type="Gene3D" id="2.60.40.1730">
    <property type="entry name" value="tricorn interacting facor f3 domain"/>
    <property type="match status" value="1"/>
</dbReference>
<evidence type="ECO:0000259" key="13">
    <source>
        <dbReference type="Pfam" id="PF01433"/>
    </source>
</evidence>
<gene>
    <name evidence="14" type="ORF">GGQ57_000900</name>
</gene>
<evidence type="ECO:0000256" key="10">
    <source>
        <dbReference type="ARBA" id="ARBA00022833"/>
    </source>
</evidence>
<accession>A0ABR6KHM0</accession>
<evidence type="ECO:0000256" key="11">
    <source>
        <dbReference type="ARBA" id="ARBA00023049"/>
    </source>
</evidence>
<dbReference type="PANTHER" id="PTHR11533">
    <property type="entry name" value="PROTEASE M1 ZINC METALLOPROTEASE"/>
    <property type="match status" value="1"/>
</dbReference>
<dbReference type="Proteomes" id="UP000533637">
    <property type="component" value="Unassembled WGS sequence"/>
</dbReference>
<dbReference type="CDD" id="cd09603">
    <property type="entry name" value="M1_APN_like"/>
    <property type="match status" value="1"/>
</dbReference>
<dbReference type="SUPFAM" id="SSF63737">
    <property type="entry name" value="Leukotriene A4 hydrolase N-terminal domain"/>
    <property type="match status" value="1"/>
</dbReference>
<feature type="signal peptide" evidence="12">
    <location>
        <begin position="1"/>
        <end position="20"/>
    </location>
</feature>
<evidence type="ECO:0000256" key="5">
    <source>
        <dbReference type="ARBA" id="ARBA00015611"/>
    </source>
</evidence>
<dbReference type="GO" id="GO:0016285">
    <property type="term" value="F:alanyl aminopeptidase activity"/>
    <property type="evidence" value="ECO:0007669"/>
    <property type="project" value="UniProtKB-EC"/>
</dbReference>
<dbReference type="PANTHER" id="PTHR11533:SF174">
    <property type="entry name" value="PUROMYCIN-SENSITIVE AMINOPEPTIDASE-RELATED"/>
    <property type="match status" value="1"/>
</dbReference>
<dbReference type="EC" id="3.4.11.2" evidence="4"/>
<keyword evidence="6 14" id="KW-0031">Aminopeptidase</keyword>
<comment type="similarity">
    <text evidence="3">Belongs to the peptidase M1 family.</text>
</comment>
<dbReference type="Gene3D" id="1.10.390.10">
    <property type="entry name" value="Neutral Protease Domain 2"/>
    <property type="match status" value="1"/>
</dbReference>
<evidence type="ECO:0000313" key="15">
    <source>
        <dbReference type="Proteomes" id="UP000533637"/>
    </source>
</evidence>
<dbReference type="Pfam" id="PF01433">
    <property type="entry name" value="Peptidase_M1"/>
    <property type="match status" value="1"/>
</dbReference>
<dbReference type="InterPro" id="IPR027268">
    <property type="entry name" value="Peptidase_M4/M1_CTD_sf"/>
</dbReference>